<dbReference type="SUPFAM" id="SSF56784">
    <property type="entry name" value="HAD-like"/>
    <property type="match status" value="1"/>
</dbReference>
<dbReference type="CDD" id="cd07534">
    <property type="entry name" value="HAD_CAP"/>
    <property type="match status" value="1"/>
</dbReference>
<dbReference type="InterPro" id="IPR036412">
    <property type="entry name" value="HAD-like_sf"/>
</dbReference>
<dbReference type="AlphaFoldDB" id="A0A1H8SP44"/>
<reference evidence="4" key="1">
    <citation type="submission" date="2016-10" db="EMBL/GenBank/DDBJ databases">
        <authorList>
            <person name="Varghese N."/>
            <person name="Submissions S."/>
        </authorList>
    </citation>
    <scope>NUCLEOTIDE SEQUENCE [LARGE SCALE GENOMIC DNA]</scope>
    <source>
        <strain evidence="4">Gh-48</strain>
    </source>
</reference>
<dbReference type="OrthoDB" id="395856at2"/>
<dbReference type="InterPro" id="IPR005519">
    <property type="entry name" value="Acid_phosphat_B-like"/>
</dbReference>
<evidence type="ECO:0000313" key="3">
    <source>
        <dbReference type="EMBL" id="SEO80719.1"/>
    </source>
</evidence>
<feature type="chain" id="PRO_5011594016" evidence="2">
    <location>
        <begin position="23"/>
        <end position="268"/>
    </location>
</feature>
<accession>A0A1H8SP44</accession>
<proteinExistence type="predicted"/>
<name>A0A1H8SP44_9SPHI</name>
<dbReference type="SFLD" id="SFLDG01125">
    <property type="entry name" value="C1.1:_Acid_Phosphatase_Like"/>
    <property type="match status" value="1"/>
</dbReference>
<dbReference type="PIRSF" id="PIRSF019271">
    <property type="entry name" value="Acid_Ptase_C"/>
    <property type="match status" value="1"/>
</dbReference>
<sequence>MKKSYSYLLSGLLLFSACSSVKKTATSSTSIANDGKIWASLWQQRAAEYKALCFQAYNIAKLRVDEGIKSPGDKPLAIVTDIDETLLDNSPYDAHRALQNLDYNDATWKQWTDKAIADTVPGAPAFFKYAASKGITIFYITNRNENERASTLRNLQLYSLPFADDEHLLLKTTTSSKEARRLTVLKTHNILLLCGDNLPDFDLLYDNHPAEESRVATTQKLQKEFGSRYIVIPNPSYGDFEGALFQYNYKLTPAQKDSVIRTKIKADQ</sequence>
<dbReference type="Pfam" id="PF03767">
    <property type="entry name" value="Acid_phosphat_B"/>
    <property type="match status" value="1"/>
</dbReference>
<protein>
    <submittedName>
        <fullName evidence="3">5'-nucleotidase, lipoprotein e(P4) family</fullName>
    </submittedName>
</protein>
<dbReference type="RefSeq" id="WP_091219177.1">
    <property type="nucleotide sequence ID" value="NZ_FOCL01000013.1"/>
</dbReference>
<keyword evidence="4" id="KW-1185">Reference proteome</keyword>
<dbReference type="NCBIfam" id="TIGR01533">
    <property type="entry name" value="lipo_e_P4"/>
    <property type="match status" value="1"/>
</dbReference>
<dbReference type="STRING" id="551995.SAMN05192574_113102"/>
<dbReference type="InterPro" id="IPR006423">
    <property type="entry name" value="Lipo_e_P4"/>
</dbReference>
<dbReference type="Proteomes" id="UP000198942">
    <property type="component" value="Unassembled WGS sequence"/>
</dbReference>
<dbReference type="EMBL" id="FOCL01000013">
    <property type="protein sequence ID" value="SEO80719.1"/>
    <property type="molecule type" value="Genomic_DNA"/>
</dbReference>
<dbReference type="PANTHER" id="PTHR31284:SF10">
    <property type="entry name" value="ACID PHOSPHATASE-LIKE PROTEIN"/>
    <property type="match status" value="1"/>
</dbReference>
<dbReference type="PANTHER" id="PTHR31284">
    <property type="entry name" value="ACID PHOSPHATASE-LIKE PROTEIN"/>
    <property type="match status" value="1"/>
</dbReference>
<dbReference type="SFLD" id="SFLDS00003">
    <property type="entry name" value="Haloacid_Dehalogenase"/>
    <property type="match status" value="1"/>
</dbReference>
<evidence type="ECO:0000313" key="4">
    <source>
        <dbReference type="Proteomes" id="UP000198942"/>
    </source>
</evidence>
<gene>
    <name evidence="3" type="ORF">SAMN05192574_113102</name>
</gene>
<feature type="signal peptide" evidence="2">
    <location>
        <begin position="1"/>
        <end position="22"/>
    </location>
</feature>
<dbReference type="PROSITE" id="PS51257">
    <property type="entry name" value="PROKAR_LIPOPROTEIN"/>
    <property type="match status" value="1"/>
</dbReference>
<keyword evidence="1 2" id="KW-0732">Signal</keyword>
<evidence type="ECO:0000256" key="1">
    <source>
        <dbReference type="ARBA" id="ARBA00022729"/>
    </source>
</evidence>
<organism evidence="3 4">
    <name type="scientific">Mucilaginibacter gossypiicola</name>
    <dbReference type="NCBI Taxonomy" id="551995"/>
    <lineage>
        <taxon>Bacteria</taxon>
        <taxon>Pseudomonadati</taxon>
        <taxon>Bacteroidota</taxon>
        <taxon>Sphingobacteriia</taxon>
        <taxon>Sphingobacteriales</taxon>
        <taxon>Sphingobacteriaceae</taxon>
        <taxon>Mucilaginibacter</taxon>
    </lineage>
</organism>
<dbReference type="InterPro" id="IPR023214">
    <property type="entry name" value="HAD_sf"/>
</dbReference>
<evidence type="ECO:0000256" key="2">
    <source>
        <dbReference type="SAM" id="SignalP"/>
    </source>
</evidence>
<dbReference type="GO" id="GO:0009279">
    <property type="term" value="C:cell outer membrane"/>
    <property type="evidence" value="ECO:0007669"/>
    <property type="project" value="InterPro"/>
</dbReference>
<keyword evidence="3" id="KW-0449">Lipoprotein</keyword>
<dbReference type="Gene3D" id="3.40.50.1000">
    <property type="entry name" value="HAD superfamily/HAD-like"/>
    <property type="match status" value="1"/>
</dbReference>